<feature type="non-terminal residue" evidence="1">
    <location>
        <position position="232"/>
    </location>
</feature>
<dbReference type="AlphaFoldDB" id="A0A9N9I5D9"/>
<protein>
    <submittedName>
        <fullName evidence="1">13827_t:CDS:1</fullName>
    </submittedName>
</protein>
<organism evidence="1 2">
    <name type="scientific">Racocetra fulgida</name>
    <dbReference type="NCBI Taxonomy" id="60492"/>
    <lineage>
        <taxon>Eukaryota</taxon>
        <taxon>Fungi</taxon>
        <taxon>Fungi incertae sedis</taxon>
        <taxon>Mucoromycota</taxon>
        <taxon>Glomeromycotina</taxon>
        <taxon>Glomeromycetes</taxon>
        <taxon>Diversisporales</taxon>
        <taxon>Gigasporaceae</taxon>
        <taxon>Racocetra</taxon>
    </lineage>
</organism>
<dbReference type="OrthoDB" id="2423732at2759"/>
<keyword evidence="2" id="KW-1185">Reference proteome</keyword>
<accession>A0A9N9I5D9</accession>
<dbReference type="EMBL" id="CAJVPZ010025079">
    <property type="protein sequence ID" value="CAG8721251.1"/>
    <property type="molecule type" value="Genomic_DNA"/>
</dbReference>
<sequence>NKNFEMWEEYDKRIDEKGKERYKCKACKKEWAKNATRLQEHLQTCTVRNLTSNESSESSTRSAIYAVLAEDSIEINDNVKETILDYGFWIDLKKLHDFLEPFIIFIRQLESDEPYLSLVYKTLQNLKNKVTNNSQIPEELRADNEDQVLNELSEYIGKSGGFAKKYLWNDLTLKPLNWWNLLVKDLQSDNIVEQSNNQSGDENEKPEDNFVDFSNRLLNMFDNDEHDNYLEE</sequence>
<reference evidence="1" key="1">
    <citation type="submission" date="2021-06" db="EMBL/GenBank/DDBJ databases">
        <authorList>
            <person name="Kallberg Y."/>
            <person name="Tangrot J."/>
            <person name="Rosling A."/>
        </authorList>
    </citation>
    <scope>NUCLEOTIDE SEQUENCE</scope>
    <source>
        <strain evidence="1">IN212</strain>
    </source>
</reference>
<evidence type="ECO:0000313" key="2">
    <source>
        <dbReference type="Proteomes" id="UP000789396"/>
    </source>
</evidence>
<dbReference type="SUPFAM" id="SSF53098">
    <property type="entry name" value="Ribonuclease H-like"/>
    <property type="match status" value="1"/>
</dbReference>
<comment type="caution">
    <text evidence="1">The sequence shown here is derived from an EMBL/GenBank/DDBJ whole genome shotgun (WGS) entry which is preliminary data.</text>
</comment>
<dbReference type="InterPro" id="IPR012337">
    <property type="entry name" value="RNaseH-like_sf"/>
</dbReference>
<evidence type="ECO:0000313" key="1">
    <source>
        <dbReference type="EMBL" id="CAG8721251.1"/>
    </source>
</evidence>
<proteinExistence type="predicted"/>
<gene>
    <name evidence="1" type="ORF">RFULGI_LOCUS11473</name>
</gene>
<dbReference type="Proteomes" id="UP000789396">
    <property type="component" value="Unassembled WGS sequence"/>
</dbReference>
<name>A0A9N9I5D9_9GLOM</name>